<organism evidence="2">
    <name type="scientific">marine metagenome</name>
    <dbReference type="NCBI Taxonomy" id="408172"/>
    <lineage>
        <taxon>unclassified sequences</taxon>
        <taxon>metagenomes</taxon>
        <taxon>ecological metagenomes</taxon>
    </lineage>
</organism>
<dbReference type="EMBL" id="UINC01019689">
    <property type="protein sequence ID" value="SVA83410.1"/>
    <property type="molecule type" value="Genomic_DNA"/>
</dbReference>
<keyword evidence="1" id="KW-1133">Transmembrane helix</keyword>
<keyword evidence="1" id="KW-0812">Transmembrane</keyword>
<feature type="transmembrane region" description="Helical" evidence="1">
    <location>
        <begin position="7"/>
        <end position="27"/>
    </location>
</feature>
<accession>A0A381Z2J2</accession>
<gene>
    <name evidence="2" type="ORF">METZ01_LOCUS136264</name>
</gene>
<sequence>MDKTVKISYIISGCVFLLVLFFLFFPLQT</sequence>
<reference evidence="2" key="1">
    <citation type="submission" date="2018-05" db="EMBL/GenBank/DDBJ databases">
        <authorList>
            <person name="Lanie J.A."/>
            <person name="Ng W.-L."/>
            <person name="Kazmierczak K.M."/>
            <person name="Andrzejewski T.M."/>
            <person name="Davidsen T.M."/>
            <person name="Wayne K.J."/>
            <person name="Tettelin H."/>
            <person name="Glass J.I."/>
            <person name="Rusch D."/>
            <person name="Podicherti R."/>
            <person name="Tsui H.-C.T."/>
            <person name="Winkler M.E."/>
        </authorList>
    </citation>
    <scope>NUCLEOTIDE SEQUENCE</scope>
</reference>
<feature type="non-terminal residue" evidence="2">
    <location>
        <position position="29"/>
    </location>
</feature>
<name>A0A381Z2J2_9ZZZZ</name>
<evidence type="ECO:0000313" key="2">
    <source>
        <dbReference type="EMBL" id="SVA83410.1"/>
    </source>
</evidence>
<evidence type="ECO:0000256" key="1">
    <source>
        <dbReference type="SAM" id="Phobius"/>
    </source>
</evidence>
<dbReference type="AlphaFoldDB" id="A0A381Z2J2"/>
<keyword evidence="1" id="KW-0472">Membrane</keyword>
<proteinExistence type="predicted"/>
<protein>
    <submittedName>
        <fullName evidence="2">Uncharacterized protein</fullName>
    </submittedName>
</protein>